<dbReference type="Proteomes" id="UP001596540">
    <property type="component" value="Unassembled WGS sequence"/>
</dbReference>
<evidence type="ECO:0000313" key="1">
    <source>
        <dbReference type="EMBL" id="MFC7328095.1"/>
    </source>
</evidence>
<reference evidence="2" key="1">
    <citation type="journal article" date="2019" name="Int. J. Syst. Evol. Microbiol.">
        <title>The Global Catalogue of Microorganisms (GCM) 10K type strain sequencing project: providing services to taxonomists for standard genome sequencing and annotation.</title>
        <authorList>
            <consortium name="The Broad Institute Genomics Platform"/>
            <consortium name="The Broad Institute Genome Sequencing Center for Infectious Disease"/>
            <person name="Wu L."/>
            <person name="Ma J."/>
        </authorList>
    </citation>
    <scope>NUCLEOTIDE SEQUENCE [LARGE SCALE GENOMIC DNA]</scope>
    <source>
        <strain evidence="2">CGMCC 4.7382</strain>
    </source>
</reference>
<name>A0ABW2KG63_9ACTN</name>
<evidence type="ECO:0000313" key="2">
    <source>
        <dbReference type="Proteomes" id="UP001596540"/>
    </source>
</evidence>
<keyword evidence="2" id="KW-1185">Reference proteome</keyword>
<protein>
    <submittedName>
        <fullName evidence="1">Uncharacterized protein</fullName>
    </submittedName>
</protein>
<dbReference type="EMBL" id="JBHTBH010000004">
    <property type="protein sequence ID" value="MFC7328095.1"/>
    <property type="molecule type" value="Genomic_DNA"/>
</dbReference>
<accession>A0ABW2KG63</accession>
<sequence length="93" mass="10238">MSIPPSPAESPQPVRLSYVRLGETQPELVDRIAGELRRHERVIIGALTDRDHQRITSAARVAGKRLKRTIRITDTPTGIVVEFSDLAAEPAEG</sequence>
<dbReference type="RefSeq" id="WP_379870738.1">
    <property type="nucleotide sequence ID" value="NZ_JBHTBH010000004.1"/>
</dbReference>
<comment type="caution">
    <text evidence="1">The sequence shown here is derived from an EMBL/GenBank/DDBJ whole genome shotgun (WGS) entry which is preliminary data.</text>
</comment>
<proteinExistence type="predicted"/>
<organism evidence="1 2">
    <name type="scientific">Marinactinospora rubrisoli</name>
    <dbReference type="NCBI Taxonomy" id="2715399"/>
    <lineage>
        <taxon>Bacteria</taxon>
        <taxon>Bacillati</taxon>
        <taxon>Actinomycetota</taxon>
        <taxon>Actinomycetes</taxon>
        <taxon>Streptosporangiales</taxon>
        <taxon>Nocardiopsidaceae</taxon>
        <taxon>Marinactinospora</taxon>
    </lineage>
</organism>
<gene>
    <name evidence="1" type="ORF">ACFQRF_10120</name>
</gene>